<dbReference type="RefSeq" id="XP_009029831.1">
    <property type="nucleotide sequence ID" value="XM_009031583.1"/>
</dbReference>
<dbReference type="KEGG" id="hro:HELRODRAFT_181797"/>
<reference evidence="3" key="3">
    <citation type="submission" date="2015-06" db="UniProtKB">
        <authorList>
            <consortium name="EnsemblMetazoa"/>
        </authorList>
    </citation>
    <scope>IDENTIFICATION</scope>
</reference>
<accession>T1FHC3</accession>
<feature type="transmembrane region" description="Helical" evidence="1">
    <location>
        <begin position="56"/>
        <end position="77"/>
    </location>
</feature>
<dbReference type="EnsemblMetazoa" id="HelroT181797">
    <property type="protein sequence ID" value="HelroP181797"/>
    <property type="gene ID" value="HelroG181797"/>
</dbReference>
<evidence type="ECO:0000313" key="3">
    <source>
        <dbReference type="EnsemblMetazoa" id="HelroP181797"/>
    </source>
</evidence>
<keyword evidence="1" id="KW-0472">Membrane</keyword>
<dbReference type="EMBL" id="AMQM01007815">
    <property type="status" value="NOT_ANNOTATED_CDS"/>
    <property type="molecule type" value="Genomic_DNA"/>
</dbReference>
<evidence type="ECO:0000256" key="1">
    <source>
        <dbReference type="SAM" id="Phobius"/>
    </source>
</evidence>
<name>T1FHC3_HELRO</name>
<dbReference type="Proteomes" id="UP000015101">
    <property type="component" value="Unassembled WGS sequence"/>
</dbReference>
<dbReference type="AlphaFoldDB" id="T1FHC3"/>
<dbReference type="EMBL" id="KB097673">
    <property type="protein sequence ID" value="ESN92021.1"/>
    <property type="molecule type" value="Genomic_DNA"/>
</dbReference>
<dbReference type="InParanoid" id="T1FHC3"/>
<dbReference type="CTD" id="20208222"/>
<keyword evidence="4" id="KW-1185">Reference proteome</keyword>
<evidence type="ECO:0000313" key="4">
    <source>
        <dbReference type="Proteomes" id="UP000015101"/>
    </source>
</evidence>
<keyword evidence="1" id="KW-0812">Transmembrane</keyword>
<dbReference type="HOGENOM" id="CLU_1788971_0_0_1"/>
<gene>
    <name evidence="3" type="primary">20208222</name>
    <name evidence="2" type="ORF">HELRODRAFT_181797</name>
</gene>
<reference evidence="4" key="1">
    <citation type="submission" date="2012-12" db="EMBL/GenBank/DDBJ databases">
        <authorList>
            <person name="Hellsten U."/>
            <person name="Grimwood J."/>
            <person name="Chapman J.A."/>
            <person name="Shapiro H."/>
            <person name="Aerts A."/>
            <person name="Otillar R.P."/>
            <person name="Terry A.Y."/>
            <person name="Boore J.L."/>
            <person name="Simakov O."/>
            <person name="Marletaz F."/>
            <person name="Cho S.-J."/>
            <person name="Edsinger-Gonzales E."/>
            <person name="Havlak P."/>
            <person name="Kuo D.-H."/>
            <person name="Larsson T."/>
            <person name="Lv J."/>
            <person name="Arendt D."/>
            <person name="Savage R."/>
            <person name="Osoegawa K."/>
            <person name="de Jong P."/>
            <person name="Lindberg D.R."/>
            <person name="Seaver E.C."/>
            <person name="Weisblat D.A."/>
            <person name="Putnam N.H."/>
            <person name="Grigoriev I.V."/>
            <person name="Rokhsar D.S."/>
        </authorList>
    </citation>
    <scope>NUCLEOTIDE SEQUENCE</scope>
</reference>
<protein>
    <submittedName>
        <fullName evidence="2 3">Uncharacterized protein</fullName>
    </submittedName>
</protein>
<organism evidence="3 4">
    <name type="scientific">Helobdella robusta</name>
    <name type="common">Californian leech</name>
    <dbReference type="NCBI Taxonomy" id="6412"/>
    <lineage>
        <taxon>Eukaryota</taxon>
        <taxon>Metazoa</taxon>
        <taxon>Spiralia</taxon>
        <taxon>Lophotrochozoa</taxon>
        <taxon>Annelida</taxon>
        <taxon>Clitellata</taxon>
        <taxon>Hirudinea</taxon>
        <taxon>Rhynchobdellida</taxon>
        <taxon>Glossiphoniidae</taxon>
        <taxon>Helobdella</taxon>
    </lineage>
</organism>
<keyword evidence="1" id="KW-1133">Transmembrane helix</keyword>
<dbReference type="GeneID" id="20208222"/>
<proteinExistence type="predicted"/>
<reference evidence="2 4" key="2">
    <citation type="journal article" date="2013" name="Nature">
        <title>Insights into bilaterian evolution from three spiralian genomes.</title>
        <authorList>
            <person name="Simakov O."/>
            <person name="Marletaz F."/>
            <person name="Cho S.J."/>
            <person name="Edsinger-Gonzales E."/>
            <person name="Havlak P."/>
            <person name="Hellsten U."/>
            <person name="Kuo D.H."/>
            <person name="Larsson T."/>
            <person name="Lv J."/>
            <person name="Arendt D."/>
            <person name="Savage R."/>
            <person name="Osoegawa K."/>
            <person name="de Jong P."/>
            <person name="Grimwood J."/>
            <person name="Chapman J.A."/>
            <person name="Shapiro H."/>
            <person name="Aerts A."/>
            <person name="Otillar R.P."/>
            <person name="Terry A.Y."/>
            <person name="Boore J.L."/>
            <person name="Grigoriev I.V."/>
            <person name="Lindberg D.R."/>
            <person name="Seaver E.C."/>
            <person name="Weisblat D.A."/>
            <person name="Putnam N.H."/>
            <person name="Rokhsar D.S."/>
        </authorList>
    </citation>
    <scope>NUCLEOTIDE SEQUENCE</scope>
</reference>
<sequence>MNETKCVREDDEDNNNDDEDVENIKKKFKKSNEKTYENLDSVLVEIGQLGRYQKRLIFTVFMVSLSTAFNNMGYVFWAMRLDHNCTYASSWKHLITNATSSLAIEELMNRSTPWQPEDGGLDERSKCYQYKYNQHSNLFLNGSLV</sequence>
<dbReference type="OrthoDB" id="2261376at2759"/>
<evidence type="ECO:0000313" key="2">
    <source>
        <dbReference type="EMBL" id="ESN92021.1"/>
    </source>
</evidence>